<dbReference type="AlphaFoldDB" id="A0ABD3SEN6"/>
<feature type="domain" description="Glycoside hydrolase family 19 catalytic" evidence="4">
    <location>
        <begin position="213"/>
        <end position="326"/>
    </location>
</feature>
<feature type="compositionally biased region" description="Gly residues" evidence="3">
    <location>
        <begin position="458"/>
        <end position="468"/>
    </location>
</feature>
<dbReference type="SUPFAM" id="SSF53955">
    <property type="entry name" value="Lysozyme-like"/>
    <property type="match status" value="1"/>
</dbReference>
<evidence type="ECO:0000256" key="2">
    <source>
        <dbReference type="ARBA" id="ARBA00023157"/>
    </source>
</evidence>
<name>A0ABD3SEN6_9STRA</name>
<reference evidence="5 6" key="1">
    <citation type="submission" date="2024-10" db="EMBL/GenBank/DDBJ databases">
        <title>Updated reference genomes for cyclostephanoid diatoms.</title>
        <authorList>
            <person name="Roberts W.R."/>
            <person name="Alverson A.J."/>
        </authorList>
    </citation>
    <scope>NUCLEOTIDE SEQUENCE [LARGE SCALE GENOMIC DNA]</scope>
    <source>
        <strain evidence="5 6">AJA228-03</strain>
    </source>
</reference>
<dbReference type="InterPro" id="IPR000726">
    <property type="entry name" value="Glyco_hydro_19_cat"/>
</dbReference>
<sequence length="534" mass="57493">MVRRGRRNGLEEKKTTTYVPPQFLCSPTRSSCTSPEHECLANPNHPQATSDIECQACQDIDQSYWPCDVDNLCYCRDRSRPKIPPAPSTRSFDGGAGLEISNASPCDAILTSSIFEELAPESSYPYTYSGFCDAVVEYNANHPDEGIFNMGTEYQIRSELSAFLGNALHETDEFKAGREYLMCADNVEAGGEMYCRPCDAGSFDWDTMTCPPGASLASEGRPFNGYCQSNLLPPDGCECDDVYERSSNGTMAGYVRADSVYLGRGSIQLSWNYNYIRASVALTGAPQTFCQRPDLVATEEKYAWGAGLYYWMENVKNDRTCHQSVLLDEDFGGTLDNINGGLECPADDEGWHGKAVVLRLNRYCRAATAIGGLERLLNFDGCLDMDERMRRCLDEGTCRDCEVWKGTMDLGGGEDGEGGDEAMIGTTAGDGGGRGGGRAKASKQEASTASTIDESGEGDAGGEGGGGRAKSSKRPRPEEGAGEQGASIEKEGSDTDSPTLTPTNDATAAASGGRFRGTGGVDRERGLGYRFADS</sequence>
<feature type="compositionally biased region" description="Basic and acidic residues" evidence="3">
    <location>
        <begin position="521"/>
        <end position="534"/>
    </location>
</feature>
<comment type="caution">
    <text evidence="5">The sequence shown here is derived from an EMBL/GenBank/DDBJ whole genome shotgun (WGS) entry which is preliminary data.</text>
</comment>
<evidence type="ECO:0000313" key="6">
    <source>
        <dbReference type="Proteomes" id="UP001530377"/>
    </source>
</evidence>
<feature type="region of interest" description="Disordered" evidence="3">
    <location>
        <begin position="411"/>
        <end position="534"/>
    </location>
</feature>
<evidence type="ECO:0000313" key="5">
    <source>
        <dbReference type="EMBL" id="KAL3822930.1"/>
    </source>
</evidence>
<keyword evidence="2" id="KW-1015">Disulfide bond</keyword>
<organism evidence="5 6">
    <name type="scientific">Cyclostephanos tholiformis</name>
    <dbReference type="NCBI Taxonomy" id="382380"/>
    <lineage>
        <taxon>Eukaryota</taxon>
        <taxon>Sar</taxon>
        <taxon>Stramenopiles</taxon>
        <taxon>Ochrophyta</taxon>
        <taxon>Bacillariophyta</taxon>
        <taxon>Coscinodiscophyceae</taxon>
        <taxon>Thalassiosirophycidae</taxon>
        <taxon>Stephanodiscales</taxon>
        <taxon>Stephanodiscaceae</taxon>
        <taxon>Cyclostephanos</taxon>
    </lineage>
</organism>
<keyword evidence="1" id="KW-0611">Plant defense</keyword>
<dbReference type="GO" id="GO:0006952">
    <property type="term" value="P:defense response"/>
    <property type="evidence" value="ECO:0007669"/>
    <property type="project" value="UniProtKB-KW"/>
</dbReference>
<keyword evidence="6" id="KW-1185">Reference proteome</keyword>
<dbReference type="Gene3D" id="3.30.20.10">
    <property type="entry name" value="Endochitinase, domain 2"/>
    <property type="match status" value="1"/>
</dbReference>
<proteinExistence type="predicted"/>
<accession>A0ABD3SEN6</accession>
<dbReference type="Gene3D" id="1.10.530.10">
    <property type="match status" value="1"/>
</dbReference>
<dbReference type="Proteomes" id="UP001530377">
    <property type="component" value="Unassembled WGS sequence"/>
</dbReference>
<dbReference type="CDD" id="cd00325">
    <property type="entry name" value="chitinase_GH19"/>
    <property type="match status" value="1"/>
</dbReference>
<evidence type="ECO:0000256" key="1">
    <source>
        <dbReference type="ARBA" id="ARBA00022821"/>
    </source>
</evidence>
<gene>
    <name evidence="5" type="ORF">ACHAXA_011645</name>
</gene>
<dbReference type="InterPro" id="IPR023346">
    <property type="entry name" value="Lysozyme-like_dom_sf"/>
</dbReference>
<feature type="compositionally biased region" description="Gly residues" evidence="3">
    <location>
        <begin position="428"/>
        <end position="438"/>
    </location>
</feature>
<dbReference type="PANTHER" id="PTHR22595:SF79">
    <property type="entry name" value="CHITINASE 12"/>
    <property type="match status" value="1"/>
</dbReference>
<protein>
    <recommendedName>
        <fullName evidence="4">Glycoside hydrolase family 19 catalytic domain-containing protein</fullName>
    </recommendedName>
</protein>
<dbReference type="Pfam" id="PF00182">
    <property type="entry name" value="Glyco_hydro_19"/>
    <property type="match status" value="1"/>
</dbReference>
<evidence type="ECO:0000259" key="4">
    <source>
        <dbReference type="Pfam" id="PF00182"/>
    </source>
</evidence>
<evidence type="ECO:0000256" key="3">
    <source>
        <dbReference type="SAM" id="MobiDB-lite"/>
    </source>
</evidence>
<dbReference type="EMBL" id="JALLPB020000050">
    <property type="protein sequence ID" value="KAL3822930.1"/>
    <property type="molecule type" value="Genomic_DNA"/>
</dbReference>
<feature type="compositionally biased region" description="Polar residues" evidence="3">
    <location>
        <begin position="495"/>
        <end position="506"/>
    </location>
</feature>
<dbReference type="PANTHER" id="PTHR22595">
    <property type="entry name" value="CHITINASE-RELATED"/>
    <property type="match status" value="1"/>
</dbReference>